<comment type="caution">
    <text evidence="1">The sequence shown here is derived from an EMBL/GenBank/DDBJ whole genome shotgun (WGS) entry which is preliminary data.</text>
</comment>
<gene>
    <name evidence="1" type="ORF">ABVT43_04665</name>
</gene>
<dbReference type="GO" id="GO:0008483">
    <property type="term" value="F:transaminase activity"/>
    <property type="evidence" value="ECO:0007669"/>
    <property type="project" value="UniProtKB-KW"/>
</dbReference>
<keyword evidence="1" id="KW-0032">Aminotransferase</keyword>
<dbReference type="Gene3D" id="3.40.640.10">
    <property type="entry name" value="Type I PLP-dependent aspartate aminotransferase-like (Major domain)"/>
    <property type="match status" value="1"/>
</dbReference>
<keyword evidence="2" id="KW-1185">Reference proteome</keyword>
<dbReference type="PANTHER" id="PTHR11999">
    <property type="entry name" value="GROUP II PYRIDOXAL-5-PHOSPHATE DECARBOXYLASE"/>
    <property type="match status" value="1"/>
</dbReference>
<proteinExistence type="predicted"/>
<reference evidence="1 2" key="1">
    <citation type="submission" date="2024-06" db="EMBL/GenBank/DDBJ databases">
        <authorList>
            <person name="Li F."/>
        </authorList>
    </citation>
    <scope>NUCLEOTIDE SEQUENCE [LARGE SCALE GENOMIC DNA]</scope>
    <source>
        <strain evidence="1 2">GXAS 311</strain>
    </source>
</reference>
<dbReference type="Gene3D" id="3.90.1150.10">
    <property type="entry name" value="Aspartate Aminotransferase, domain 1"/>
    <property type="match status" value="1"/>
</dbReference>
<keyword evidence="1" id="KW-0808">Transferase</keyword>
<dbReference type="SUPFAM" id="SSF53383">
    <property type="entry name" value="PLP-dependent transferases"/>
    <property type="match status" value="1"/>
</dbReference>
<name>A0ABV2BRA3_9GAMM</name>
<sequence length="469" mass="51901">MSPSKADWQNLDEYLNVFAQITRNFMADLDERPVGQITPQLAKLPVSLQGEGFHQALAYLCDHIIPQLSASRGPRYWGFVTGGATPVATFADWLVSTFDQNLSFDGDSVACEVERHTIRWLCEMFDLPETFNGIITTGATASNFLGALCARQFAGEQQGIDVAKQGAYQLEVEIFATTPHASMIKSLGMAGLGQQSVTRVNAKPDSEAIDVQHLAELLEASQKPAKIIIASTATVTLTDFDDLQAISQLAQQHNAWLHVDAAFGLFARLLDDEKKRNLVDGIELADSITLDSHKWLNVPYESGVFLTRHLDKLFASCNVPAPYLASNHEAPSFLALGIENSRRFRALPVWFTLLAYGKQGIASWINQSVNLAQQLAQKIDASAEYELVHPCQLNVVLFRPACDNLQLDIANQKTAEYLKAINLDGRLFLSPGRWQGKNIIRMALSNWETDQLDIDIAIQCLQDIAKQLN</sequence>
<dbReference type="PRINTS" id="PR00800">
    <property type="entry name" value="YHDCRBOXLASE"/>
</dbReference>
<organism evidence="1 2">
    <name type="scientific">Aliikangiella maris</name>
    <dbReference type="NCBI Taxonomy" id="3162458"/>
    <lineage>
        <taxon>Bacteria</taxon>
        <taxon>Pseudomonadati</taxon>
        <taxon>Pseudomonadota</taxon>
        <taxon>Gammaproteobacteria</taxon>
        <taxon>Oceanospirillales</taxon>
        <taxon>Pleioneaceae</taxon>
        <taxon>Aliikangiella</taxon>
    </lineage>
</organism>
<dbReference type="Proteomes" id="UP001548189">
    <property type="component" value="Unassembled WGS sequence"/>
</dbReference>
<dbReference type="InterPro" id="IPR015421">
    <property type="entry name" value="PyrdxlP-dep_Trfase_major"/>
</dbReference>
<evidence type="ECO:0000313" key="1">
    <source>
        <dbReference type="EMBL" id="MET1254411.1"/>
    </source>
</evidence>
<dbReference type="InterPro" id="IPR015422">
    <property type="entry name" value="PyrdxlP-dep_Trfase_small"/>
</dbReference>
<dbReference type="Pfam" id="PF00282">
    <property type="entry name" value="Pyridoxal_deC"/>
    <property type="match status" value="1"/>
</dbReference>
<dbReference type="InterPro" id="IPR015424">
    <property type="entry name" value="PyrdxlP-dep_Trfase"/>
</dbReference>
<accession>A0ABV2BRA3</accession>
<dbReference type="EMBL" id="JBEVCJ010000004">
    <property type="protein sequence ID" value="MET1254411.1"/>
    <property type="molecule type" value="Genomic_DNA"/>
</dbReference>
<evidence type="ECO:0000313" key="2">
    <source>
        <dbReference type="Proteomes" id="UP001548189"/>
    </source>
</evidence>
<dbReference type="PANTHER" id="PTHR11999:SF165">
    <property type="entry name" value="DECARBOXYLASE, PUTATIVE (AFU_ORTHOLOGUE AFUA_2G04980)-RELATED"/>
    <property type="match status" value="1"/>
</dbReference>
<protein>
    <submittedName>
        <fullName evidence="1">Aminotransferase class I/II-fold pyridoxal phosphate-dependent enzyme</fullName>
    </submittedName>
</protein>
<dbReference type="InterPro" id="IPR002129">
    <property type="entry name" value="PyrdxlP-dep_de-COase"/>
</dbReference>
<dbReference type="InterPro" id="IPR010977">
    <property type="entry name" value="Aromatic_deC"/>
</dbReference>